<feature type="coiled-coil region" evidence="3">
    <location>
        <begin position="708"/>
        <end position="868"/>
    </location>
</feature>
<feature type="region of interest" description="Disordered" evidence="4">
    <location>
        <begin position="371"/>
        <end position="391"/>
    </location>
</feature>
<dbReference type="GO" id="GO:0005813">
    <property type="term" value="C:centrosome"/>
    <property type="evidence" value="ECO:0007669"/>
    <property type="project" value="TreeGrafter"/>
</dbReference>
<feature type="compositionally biased region" description="Low complexity" evidence="4">
    <location>
        <begin position="1112"/>
        <end position="1124"/>
    </location>
</feature>
<feature type="coiled-coil region" evidence="3">
    <location>
        <begin position="43"/>
        <end position="99"/>
    </location>
</feature>
<feature type="coiled-coil region" evidence="3">
    <location>
        <begin position="422"/>
        <end position="646"/>
    </location>
</feature>
<feature type="compositionally biased region" description="Basic residues" evidence="4">
    <location>
        <begin position="1125"/>
        <end position="1134"/>
    </location>
</feature>
<feature type="region of interest" description="Disordered" evidence="4">
    <location>
        <begin position="1109"/>
        <end position="1134"/>
    </location>
</feature>
<dbReference type="Proteomes" id="UP000663889">
    <property type="component" value="Unassembled WGS sequence"/>
</dbReference>
<dbReference type="GO" id="GO:0090063">
    <property type="term" value="P:positive regulation of microtubule nucleation"/>
    <property type="evidence" value="ECO:0007669"/>
    <property type="project" value="TreeGrafter"/>
</dbReference>
<keyword evidence="3" id="KW-0175">Coiled coil</keyword>
<dbReference type="InterPro" id="IPR012943">
    <property type="entry name" value="Cnn_1N"/>
</dbReference>
<sequence>MTDEEFQELKRENFNLKLRIYFLEEQNQSNFDTDECQTPTSYVQQLQNEIERLQQCIQSQSVQTDNRQTVCNIDYEDERRALHEELNKIRRENASLKKSLELNYNKSRSDEREQSIIKPPTVSLSIHAATSTDSGLITTMPGMSNTFLSSSALQIELNEYKERERKLEEQVNSLRRQLETSLPQTNETLAELDRARQQIQQYEVDIKNYEQQQSKSERVLQRLQADYEARIATLVEQQRQQTTEFDTYRHEPLFARIRFLCPLHDETSPTINIEEYRQAINQRDHIIQQLEEAINEITIRLRTPFTMMLPTQSSTSQWLDEHSLTLIRELNSQMQTHLETVDQLRAECVELRRSEKNLRNQVDSLTQLINTPNRNVGFPPVPRPSPSSSKTIDTYEDARQVQDLQSVVVQITLRLQSDAENVSGLTNRVAQMIRERDEWQEKINRLNEEIEKRNVHIRQLEQREPEFESRIRQQFLLQIEILQRDIISLEDELKNRDHLLHELRSEKNEIQPRKEYERFDQINNQERINLQGQLRTANETLVNLEQELVNERRQYDDLRRQYDDLHRQYEKFRSSTETHGEPFEREIQQQRKLIENFNFEMRELEVKFEKERYELEQERDSEREKNVELQNTLHLANRRFTELQTEYERRHDLHPAVLNEKQNRSDNLIIDLNKNILLEYEKIKKTSLNKKDSGVESVVDSTRYNLTQQEYQRQITDKDDRIRQLTKELNDLKRVHENEINQYRLKSEKTHTDLIDDLNVKQNDLRQARLQIDLLKSTKTQLEQAQDQNQRLQTEIKLLQTEINNKKGLIDHYENQISLLEKQVSYRDGGKGEMTIRTSEMSELLEEMRRLRHDLERSIHKQNELQAKLDENMRLSNTAHEFTFSGRGVSHPDLRIMGTSRSVDAENISLTNVINEKRSRPLGSSTTELETEQKHFGKKYIVGELDNHENLRRLIADIKIELKAIEVKIKEKLRSRSTSSTSEPSIEWLEHRLNSLNQCLIRLEQTYRLIESYWPAYLPIKNSYDEHQFNDPHLADENKELRISQSKYIQELQNLKQKYKEQSVYMDQVLSQLTKANHKKANTDDYLALLLRPTLDVLQKARSNIEHHLKESNNINNLSPSSIQSHHHRTDRLD</sequence>
<dbReference type="EMBL" id="CAJNOU010001955">
    <property type="protein sequence ID" value="CAF1273911.1"/>
    <property type="molecule type" value="Genomic_DNA"/>
</dbReference>
<evidence type="ECO:0000259" key="5">
    <source>
        <dbReference type="Pfam" id="PF07989"/>
    </source>
</evidence>
<dbReference type="GO" id="GO:0005794">
    <property type="term" value="C:Golgi apparatus"/>
    <property type="evidence" value="ECO:0007669"/>
    <property type="project" value="TreeGrafter"/>
</dbReference>
<name>A0A815BS67_9BILA</name>
<feature type="domain" description="Centrosomin N-terminal motif 1" evidence="5">
    <location>
        <begin position="4"/>
        <end position="61"/>
    </location>
</feature>
<feature type="coiled-coil region" evidence="3">
    <location>
        <begin position="327"/>
        <end position="368"/>
    </location>
</feature>
<comment type="caution">
    <text evidence="6">The sequence shown here is derived from an EMBL/GenBank/DDBJ whole genome shotgun (WGS) entry which is preliminary data.</text>
</comment>
<protein>
    <recommendedName>
        <fullName evidence="5">Centrosomin N-terminal motif 1 domain-containing protein</fullName>
    </recommendedName>
</protein>
<dbReference type="Pfam" id="PF07989">
    <property type="entry name" value="Cnn_1N"/>
    <property type="match status" value="1"/>
</dbReference>
<evidence type="ECO:0000313" key="6">
    <source>
        <dbReference type="EMBL" id="CAF1273911.1"/>
    </source>
</evidence>
<feature type="coiled-coil region" evidence="3">
    <location>
        <begin position="150"/>
        <end position="226"/>
    </location>
</feature>
<proteinExistence type="predicted"/>
<dbReference type="InterPro" id="IPR052593">
    <property type="entry name" value="MT-associated_AKAP9-binding"/>
</dbReference>
<accession>A0A815BS67</accession>
<evidence type="ECO:0000256" key="4">
    <source>
        <dbReference type="SAM" id="MobiDB-lite"/>
    </source>
</evidence>
<dbReference type="GO" id="GO:1903358">
    <property type="term" value="P:regulation of Golgi organization"/>
    <property type="evidence" value="ECO:0007669"/>
    <property type="project" value="TreeGrafter"/>
</dbReference>
<evidence type="ECO:0000313" key="7">
    <source>
        <dbReference type="Proteomes" id="UP000663889"/>
    </source>
</evidence>
<dbReference type="Gene3D" id="1.10.287.1490">
    <property type="match status" value="1"/>
</dbReference>
<evidence type="ECO:0000256" key="2">
    <source>
        <dbReference type="ARBA" id="ARBA00022490"/>
    </source>
</evidence>
<dbReference type="PANTHER" id="PTHR46501:SF10">
    <property type="entry name" value="CENTROSOMIN"/>
    <property type="match status" value="1"/>
</dbReference>
<dbReference type="GO" id="GO:0007098">
    <property type="term" value="P:centrosome cycle"/>
    <property type="evidence" value="ECO:0007669"/>
    <property type="project" value="TreeGrafter"/>
</dbReference>
<organism evidence="6 7">
    <name type="scientific">Rotaria sordida</name>
    <dbReference type="NCBI Taxonomy" id="392033"/>
    <lineage>
        <taxon>Eukaryota</taxon>
        <taxon>Metazoa</taxon>
        <taxon>Spiralia</taxon>
        <taxon>Gnathifera</taxon>
        <taxon>Rotifera</taxon>
        <taxon>Eurotatoria</taxon>
        <taxon>Bdelloidea</taxon>
        <taxon>Philodinida</taxon>
        <taxon>Philodinidae</taxon>
        <taxon>Rotaria</taxon>
    </lineage>
</organism>
<evidence type="ECO:0000256" key="1">
    <source>
        <dbReference type="ARBA" id="ARBA00004496"/>
    </source>
</evidence>
<reference evidence="6" key="1">
    <citation type="submission" date="2021-02" db="EMBL/GenBank/DDBJ databases">
        <authorList>
            <person name="Nowell W R."/>
        </authorList>
    </citation>
    <scope>NUCLEOTIDE SEQUENCE</scope>
</reference>
<dbReference type="GO" id="GO:0060090">
    <property type="term" value="F:molecular adaptor activity"/>
    <property type="evidence" value="ECO:0007669"/>
    <property type="project" value="TreeGrafter"/>
</dbReference>
<dbReference type="PANTHER" id="PTHR46501">
    <property type="entry name" value="MYOMEGALIN"/>
    <property type="match status" value="1"/>
</dbReference>
<evidence type="ECO:0000256" key="3">
    <source>
        <dbReference type="SAM" id="Coils"/>
    </source>
</evidence>
<comment type="subcellular location">
    <subcellularLocation>
        <location evidence="1">Cytoplasm</location>
    </subcellularLocation>
</comment>
<gene>
    <name evidence="6" type="ORF">SEV965_LOCUS24897</name>
</gene>
<dbReference type="AlphaFoldDB" id="A0A815BS67"/>
<keyword evidence="2" id="KW-0963">Cytoplasm</keyword>